<accession>A0A843YNA2</accession>
<sequence>MAEVNKSFDLITVNAKNMDLPNGKITLKVSGKEIDTSLLARIMEPVYSYLNDYRKMAINPAIQKYDKQFEGMSDKKEVEKLAKLVNDELKKLVANLEKEAQNRIKASWEKIKKENKEYTKWKLKIAANITWGVVKIGKSIAALVASSGAKLDEYYKVAKSVYSIAKEVKKAIATETKVREDLMKALEKMAKATKDGKVGKSHITKVEDTVKEYKVKLTAARQKASSMAKPLEKLLQLQDEGVAVTKKQEAAINNMISQIIEFNTTEQNGRKFADFALKKAQDAQGTLDLKTIKAHAEKVKKAIDIAIKVFEVAADIL</sequence>
<dbReference type="RefSeq" id="WP_153217086.1">
    <property type="nucleotide sequence ID" value="NZ_WIBF01000012.1"/>
</dbReference>
<keyword evidence="1" id="KW-0175">Coiled coil</keyword>
<keyword evidence="3" id="KW-1185">Reference proteome</keyword>
<feature type="coiled-coil region" evidence="1">
    <location>
        <begin position="75"/>
        <end position="106"/>
    </location>
</feature>
<organism evidence="2 3">
    <name type="scientific">Tritonibacter litoralis</name>
    <dbReference type="NCBI Taxonomy" id="2662264"/>
    <lineage>
        <taxon>Bacteria</taxon>
        <taxon>Pseudomonadati</taxon>
        <taxon>Pseudomonadota</taxon>
        <taxon>Alphaproteobacteria</taxon>
        <taxon>Rhodobacterales</taxon>
        <taxon>Paracoccaceae</taxon>
        <taxon>Tritonibacter</taxon>
    </lineage>
</organism>
<reference evidence="2 3" key="1">
    <citation type="submission" date="2019-10" db="EMBL/GenBank/DDBJ databases">
        <title>Epibacterium sp. nov., isolated from seawater.</title>
        <authorList>
            <person name="Zhang X."/>
            <person name="Li N."/>
        </authorList>
    </citation>
    <scope>NUCLEOTIDE SEQUENCE [LARGE SCALE GENOMIC DNA]</scope>
    <source>
        <strain evidence="2 3">SM1979</strain>
    </source>
</reference>
<protein>
    <submittedName>
        <fullName evidence="2">Uncharacterized protein</fullName>
    </submittedName>
</protein>
<evidence type="ECO:0000313" key="2">
    <source>
        <dbReference type="EMBL" id="MQQ10107.1"/>
    </source>
</evidence>
<name>A0A843YNA2_9RHOB</name>
<comment type="caution">
    <text evidence="2">The sequence shown here is derived from an EMBL/GenBank/DDBJ whole genome shotgun (WGS) entry which is preliminary data.</text>
</comment>
<evidence type="ECO:0000256" key="1">
    <source>
        <dbReference type="SAM" id="Coils"/>
    </source>
</evidence>
<proteinExistence type="predicted"/>
<evidence type="ECO:0000313" key="3">
    <source>
        <dbReference type="Proteomes" id="UP000444174"/>
    </source>
</evidence>
<dbReference type="AlphaFoldDB" id="A0A843YNA2"/>
<dbReference type="Proteomes" id="UP000444174">
    <property type="component" value="Unassembled WGS sequence"/>
</dbReference>
<dbReference type="EMBL" id="WIBF01000012">
    <property type="protein sequence ID" value="MQQ10107.1"/>
    <property type="molecule type" value="Genomic_DNA"/>
</dbReference>
<gene>
    <name evidence="2" type="ORF">GFB49_16690</name>
</gene>